<evidence type="ECO:0000256" key="3">
    <source>
        <dbReference type="ARBA" id="ARBA00023163"/>
    </source>
</evidence>
<reference evidence="5 6" key="1">
    <citation type="submission" date="2024-09" db="EMBL/GenBank/DDBJ databases">
        <authorList>
            <person name="Sun Q."/>
            <person name="Mori K."/>
        </authorList>
    </citation>
    <scope>NUCLEOTIDE SEQUENCE [LARGE SCALE GENOMIC DNA]</scope>
    <source>
        <strain evidence="5 6">JCM 3028</strain>
    </source>
</reference>
<evidence type="ECO:0000313" key="6">
    <source>
        <dbReference type="Proteomes" id="UP001589610"/>
    </source>
</evidence>
<dbReference type="PROSITE" id="PS51118">
    <property type="entry name" value="HTH_HXLR"/>
    <property type="match status" value="1"/>
</dbReference>
<dbReference type="InterPro" id="IPR036390">
    <property type="entry name" value="WH_DNA-bd_sf"/>
</dbReference>
<gene>
    <name evidence="5" type="ORF">ACFFRH_32345</name>
</gene>
<organism evidence="5 6">
    <name type="scientific">Streptosporangium vulgare</name>
    <dbReference type="NCBI Taxonomy" id="46190"/>
    <lineage>
        <taxon>Bacteria</taxon>
        <taxon>Bacillati</taxon>
        <taxon>Actinomycetota</taxon>
        <taxon>Actinomycetes</taxon>
        <taxon>Streptosporangiales</taxon>
        <taxon>Streptosporangiaceae</taxon>
        <taxon>Streptosporangium</taxon>
    </lineage>
</organism>
<dbReference type="RefSeq" id="WP_344743392.1">
    <property type="nucleotide sequence ID" value="NZ_BAAAWW010000025.1"/>
</dbReference>
<dbReference type="Pfam" id="PF01638">
    <property type="entry name" value="HxlR"/>
    <property type="match status" value="1"/>
</dbReference>
<evidence type="ECO:0000256" key="1">
    <source>
        <dbReference type="ARBA" id="ARBA00023015"/>
    </source>
</evidence>
<comment type="caution">
    <text evidence="5">The sequence shown here is derived from an EMBL/GenBank/DDBJ whole genome shotgun (WGS) entry which is preliminary data.</text>
</comment>
<keyword evidence="1" id="KW-0805">Transcription regulation</keyword>
<evidence type="ECO:0000313" key="5">
    <source>
        <dbReference type="EMBL" id="MFB9680197.1"/>
    </source>
</evidence>
<evidence type="ECO:0000259" key="4">
    <source>
        <dbReference type="PROSITE" id="PS51118"/>
    </source>
</evidence>
<dbReference type="SUPFAM" id="SSF46785">
    <property type="entry name" value="Winged helix' DNA-binding domain"/>
    <property type="match status" value="1"/>
</dbReference>
<protein>
    <submittedName>
        <fullName evidence="5">Winged helix-turn-helix transcriptional regulator</fullName>
    </submittedName>
</protein>
<dbReference type="InterPro" id="IPR002577">
    <property type="entry name" value="HTH_HxlR"/>
</dbReference>
<dbReference type="Proteomes" id="UP001589610">
    <property type="component" value="Unassembled WGS sequence"/>
</dbReference>
<name>A0ABV5TM37_9ACTN</name>
<keyword evidence="2" id="KW-0238">DNA-binding</keyword>
<dbReference type="PANTHER" id="PTHR33204">
    <property type="entry name" value="TRANSCRIPTIONAL REGULATOR, MARR FAMILY"/>
    <property type="match status" value="1"/>
</dbReference>
<keyword evidence="3" id="KW-0804">Transcription</keyword>
<dbReference type="InterPro" id="IPR036388">
    <property type="entry name" value="WH-like_DNA-bd_sf"/>
</dbReference>
<dbReference type="PANTHER" id="PTHR33204:SF18">
    <property type="entry name" value="TRANSCRIPTIONAL REGULATORY PROTEIN"/>
    <property type="match status" value="1"/>
</dbReference>
<sequence length="151" mass="16598">MPTKIDRVPEPRCSVARSLQVLGERWTLLIVRDALAGLTRFADFRESLGVASDLLTNRLNALVDAGVMERRPYREPGARVRHSYHLTPAGEELVTVLASLQQWGDANRPHEAGPSVLSRSRSTGRGVRVAFVDDTGAPVPREDVDLVFLGT</sequence>
<dbReference type="Gene3D" id="1.10.10.10">
    <property type="entry name" value="Winged helix-like DNA-binding domain superfamily/Winged helix DNA-binding domain"/>
    <property type="match status" value="1"/>
</dbReference>
<keyword evidence="6" id="KW-1185">Reference proteome</keyword>
<evidence type="ECO:0000256" key="2">
    <source>
        <dbReference type="ARBA" id="ARBA00023125"/>
    </source>
</evidence>
<accession>A0ABV5TM37</accession>
<feature type="domain" description="HTH hxlR-type" evidence="4">
    <location>
        <begin position="13"/>
        <end position="112"/>
    </location>
</feature>
<proteinExistence type="predicted"/>
<dbReference type="EMBL" id="JBHMBS010000021">
    <property type="protein sequence ID" value="MFB9680197.1"/>
    <property type="molecule type" value="Genomic_DNA"/>
</dbReference>